<dbReference type="Pfam" id="PF08914">
    <property type="entry name" value="Myb_Rap1"/>
    <property type="match status" value="1"/>
</dbReference>
<comment type="function">
    <text evidence="8">Involved in the regulation of telomere length, clustering and has a specific role in telomere position effect (TPE).</text>
</comment>
<evidence type="ECO:0000256" key="6">
    <source>
        <dbReference type="ARBA" id="ARBA00023163"/>
    </source>
</evidence>
<evidence type="ECO:0000259" key="10">
    <source>
        <dbReference type="PROSITE" id="PS51294"/>
    </source>
</evidence>
<keyword evidence="5" id="KW-0010">Activator</keyword>
<dbReference type="InterPro" id="IPR039595">
    <property type="entry name" value="TE2IP/Rap1"/>
</dbReference>
<dbReference type="SMART" id="SM00717">
    <property type="entry name" value="SANT"/>
    <property type="match status" value="2"/>
</dbReference>
<dbReference type="InterPro" id="IPR001005">
    <property type="entry name" value="SANT/Myb"/>
</dbReference>
<dbReference type="Gene3D" id="1.10.10.60">
    <property type="entry name" value="Homeodomain-like"/>
    <property type="match status" value="2"/>
</dbReference>
<dbReference type="InterPro" id="IPR038104">
    <property type="entry name" value="Rap1_C_sf"/>
</dbReference>
<dbReference type="GO" id="GO:0031848">
    <property type="term" value="P:protection from non-homologous end joining at telomere"/>
    <property type="evidence" value="ECO:0007669"/>
    <property type="project" value="TreeGrafter"/>
</dbReference>
<protein>
    <recommendedName>
        <fullName evidence="8">DNA-binding protein RAP1</fullName>
    </recommendedName>
</protein>
<dbReference type="CDD" id="cd11655">
    <property type="entry name" value="rap1_myb-like"/>
    <property type="match status" value="2"/>
</dbReference>
<evidence type="ECO:0000256" key="9">
    <source>
        <dbReference type="SAM" id="MobiDB-lite"/>
    </source>
</evidence>
<keyword evidence="4" id="KW-0805">Transcription regulation</keyword>
<dbReference type="PANTHER" id="PTHR16466:SF6">
    <property type="entry name" value="TELOMERIC REPEAT-BINDING FACTOR 2-INTERACTING PROTEIN 1"/>
    <property type="match status" value="1"/>
</dbReference>
<dbReference type="GO" id="GO:0070187">
    <property type="term" value="C:shelterin complex"/>
    <property type="evidence" value="ECO:0007669"/>
    <property type="project" value="TreeGrafter"/>
</dbReference>
<evidence type="ECO:0000256" key="5">
    <source>
        <dbReference type="ARBA" id="ARBA00023159"/>
    </source>
</evidence>
<dbReference type="Gene3D" id="1.10.10.2170">
    <property type="match status" value="1"/>
</dbReference>
<dbReference type="Proteomes" id="UP000038830">
    <property type="component" value="Unassembled WGS sequence"/>
</dbReference>
<dbReference type="SUPFAM" id="SSF46689">
    <property type="entry name" value="Homeodomain-like"/>
    <property type="match status" value="2"/>
</dbReference>
<name>A0A0H5C3M3_CYBJN</name>
<keyword evidence="3 8" id="KW-0779">Telomere</keyword>
<dbReference type="Pfam" id="PF11626">
    <property type="entry name" value="Rap1_C"/>
    <property type="match status" value="1"/>
</dbReference>
<evidence type="ECO:0000313" key="12">
    <source>
        <dbReference type="Proteomes" id="UP000038830"/>
    </source>
</evidence>
<dbReference type="PANTHER" id="PTHR16466">
    <property type="entry name" value="TELOMERE REPEAT-BINDING FACTOR 2-INTERACTING PROTEIN 1"/>
    <property type="match status" value="1"/>
</dbReference>
<dbReference type="EMBL" id="CDQK01000003">
    <property type="protein sequence ID" value="CEP22640.1"/>
    <property type="molecule type" value="Genomic_DNA"/>
</dbReference>
<dbReference type="InterPro" id="IPR017930">
    <property type="entry name" value="Myb_dom"/>
</dbReference>
<dbReference type="Pfam" id="PF16589">
    <property type="entry name" value="BRCT_2"/>
    <property type="match status" value="1"/>
</dbReference>
<evidence type="ECO:0000256" key="4">
    <source>
        <dbReference type="ARBA" id="ARBA00023015"/>
    </source>
</evidence>
<comment type="subcellular location">
    <subcellularLocation>
        <location evidence="8">Nucleus</location>
    </subcellularLocation>
    <subcellularLocation>
        <location evidence="8">Chromosome</location>
        <location evidence="8">Telomere</location>
    </subcellularLocation>
</comment>
<dbReference type="InterPro" id="IPR015280">
    <property type="entry name" value="Rap1_DNA-bd"/>
</dbReference>
<organism evidence="11 12">
    <name type="scientific">Cyberlindnera jadinii (strain ATCC 18201 / CBS 1600 / BCRC 20928 / JCM 3617 / NBRC 0987 / NRRL Y-1542)</name>
    <name type="common">Torula yeast</name>
    <name type="synonym">Candida utilis</name>
    <dbReference type="NCBI Taxonomy" id="983966"/>
    <lineage>
        <taxon>Eukaryota</taxon>
        <taxon>Fungi</taxon>
        <taxon>Dikarya</taxon>
        <taxon>Ascomycota</taxon>
        <taxon>Saccharomycotina</taxon>
        <taxon>Saccharomycetes</taxon>
        <taxon>Phaffomycetales</taxon>
        <taxon>Phaffomycetaceae</taxon>
        <taxon>Cyberlindnera</taxon>
    </lineage>
</organism>
<dbReference type="Pfam" id="PF09197">
    <property type="entry name" value="Rap1-DNA-bind"/>
    <property type="match status" value="1"/>
</dbReference>
<comment type="subunit">
    <text evidence="8">Homodimer.</text>
</comment>
<dbReference type="InterPro" id="IPR021661">
    <property type="entry name" value="Rap1_C"/>
</dbReference>
<accession>A0A0H5C3M3</accession>
<keyword evidence="2 8" id="KW-0158">Chromosome</keyword>
<feature type="region of interest" description="Disordered" evidence="9">
    <location>
        <begin position="402"/>
        <end position="423"/>
    </location>
</feature>
<keyword evidence="7 8" id="KW-0539">Nucleus</keyword>
<dbReference type="GO" id="GO:0042162">
    <property type="term" value="F:telomeric DNA binding"/>
    <property type="evidence" value="ECO:0007669"/>
    <property type="project" value="TreeGrafter"/>
</dbReference>
<dbReference type="Gene3D" id="1.20.120.1480">
    <property type="match status" value="1"/>
</dbReference>
<gene>
    <name evidence="11" type="primary">RAP1</name>
    <name evidence="11" type="ORF">BN1211_3042</name>
</gene>
<feature type="compositionally biased region" description="Polar residues" evidence="9">
    <location>
        <begin position="402"/>
        <end position="411"/>
    </location>
</feature>
<dbReference type="GO" id="GO:0010833">
    <property type="term" value="P:telomere maintenance via telomere lengthening"/>
    <property type="evidence" value="ECO:0007669"/>
    <property type="project" value="UniProtKB-UniRule"/>
</dbReference>
<dbReference type="InterPro" id="IPR009057">
    <property type="entry name" value="Homeodomain-like_sf"/>
</dbReference>
<dbReference type="InterPro" id="IPR001357">
    <property type="entry name" value="BRCT_dom"/>
</dbReference>
<comment type="similarity">
    <text evidence="1 8">Belongs to the RAP1 family.</text>
</comment>
<sequence length="597" mass="67027">MTEENIDASLLEQDTSALFVQDSKPLEFFIPTTEDGRINLINLITSHGGKVVEEASQGYYLSKFGDAHRDVIDPKFVLDSVEKKRIQSLDSYKVATYDDSSNSDAVAAAAAAAAAAKAATEVSEQNDASKATTDDAGVVQHLVTFIQSNDGSGRANDDQQQGDELDKLREERMNAASAVKEGNFVSKADRINLHNKNGFTRQEDDMILEEVRKNPHRRSTHKLFHEIAEKIGRHTGNSIRYRFRTHLQNELKYVYKTDDEGNLITDSVGKYIPTEAMPSTMKNKFTARDDYTLAKAVMDNIADRPESTPDDARDLVLPGKFFEQMAKDHPNHTRAAWRDRYRKFVVPYGVDKYLSYYEDELSANRVPEEIKNFTGRHLYKSAKKNKANDAELDTVVGESLLRHNNQLQQSQGKRRRLNGSSESDASNLFLHGDQAEIAGMLESQAAAAVAAASASNIHPNIENQLTDDLVTQKFFEFHPLNTVVDKIREIVGRNFASEEAEELINALYSEAGIQKKFGMFIIASVCGDLTLIPDYIEQFLKTAQNPPVDIHGIWTKRDDELLKKADEGDKEALEFVIKLHGDKRCDLRRTFMTDHVG</sequence>
<evidence type="ECO:0000256" key="1">
    <source>
        <dbReference type="ARBA" id="ARBA00010467"/>
    </source>
</evidence>
<dbReference type="PROSITE" id="PS51294">
    <property type="entry name" value="HTH_MYB"/>
    <property type="match status" value="1"/>
</dbReference>
<feature type="domain" description="HTH myb-type" evidence="10">
    <location>
        <begin position="199"/>
        <end position="251"/>
    </location>
</feature>
<evidence type="ECO:0000256" key="2">
    <source>
        <dbReference type="ARBA" id="ARBA00022454"/>
    </source>
</evidence>
<evidence type="ECO:0000313" key="11">
    <source>
        <dbReference type="EMBL" id="CEP22640.1"/>
    </source>
</evidence>
<evidence type="ECO:0000256" key="3">
    <source>
        <dbReference type="ARBA" id="ARBA00022895"/>
    </source>
</evidence>
<evidence type="ECO:0000256" key="8">
    <source>
        <dbReference type="RuleBase" id="RU367107"/>
    </source>
</evidence>
<dbReference type="AlphaFoldDB" id="A0A0H5C3M3"/>
<evidence type="ECO:0000256" key="7">
    <source>
        <dbReference type="ARBA" id="ARBA00023242"/>
    </source>
</evidence>
<reference evidence="12" key="1">
    <citation type="journal article" date="2015" name="J. Biotechnol.">
        <title>The structure of the Cyberlindnera jadinii genome and its relation to Candida utilis analyzed by the occurrence of single nucleotide polymorphisms.</title>
        <authorList>
            <person name="Rupp O."/>
            <person name="Brinkrolf K."/>
            <person name="Buerth C."/>
            <person name="Kunigo M."/>
            <person name="Schneider J."/>
            <person name="Jaenicke S."/>
            <person name="Goesmann A."/>
            <person name="Puehler A."/>
            <person name="Jaeger K.-E."/>
            <person name="Ernst J.F."/>
        </authorList>
    </citation>
    <scope>NUCLEOTIDE SEQUENCE [LARGE SCALE GENOMIC DNA]</scope>
    <source>
        <strain evidence="12">ATCC 18201 / CBS 1600 / BCRC 20928 / JCM 3617 / NBRC 0987 / NRRL Y-1542</strain>
    </source>
</reference>
<proteinExistence type="inferred from homology"/>
<dbReference type="InterPro" id="IPR015010">
    <property type="entry name" value="TERF2IP_Myb"/>
</dbReference>
<keyword evidence="6" id="KW-0804">Transcription</keyword>